<dbReference type="InterPro" id="IPR011608">
    <property type="entry name" value="PRD"/>
</dbReference>
<dbReference type="Pfam" id="PF00874">
    <property type="entry name" value="PRD"/>
    <property type="match status" value="2"/>
</dbReference>
<proteinExistence type="predicted"/>
<accession>A0A174E9E7</accession>
<dbReference type="SMART" id="SM01061">
    <property type="entry name" value="CAT_RBD"/>
    <property type="match status" value="1"/>
</dbReference>
<name>A0A174E9E7_9CLOT</name>
<dbReference type="InterPro" id="IPR050661">
    <property type="entry name" value="BglG_antiterminators"/>
</dbReference>
<dbReference type="SUPFAM" id="SSF50151">
    <property type="entry name" value="SacY-like RNA-binding domain"/>
    <property type="match status" value="1"/>
</dbReference>
<dbReference type="NCBIfam" id="NF046042">
    <property type="entry name" value="LicT"/>
    <property type="match status" value="1"/>
</dbReference>
<dbReference type="GO" id="GO:0006355">
    <property type="term" value="P:regulation of DNA-templated transcription"/>
    <property type="evidence" value="ECO:0007669"/>
    <property type="project" value="InterPro"/>
</dbReference>
<dbReference type="AlphaFoldDB" id="A0A174E9E7"/>
<evidence type="ECO:0000256" key="1">
    <source>
        <dbReference type="ARBA" id="ARBA00022737"/>
    </source>
</evidence>
<gene>
    <name evidence="3" type="primary">licT_4</name>
    <name evidence="3" type="ORF">ERS852470_02028</name>
</gene>
<evidence type="ECO:0000313" key="3">
    <source>
        <dbReference type="EMBL" id="CUO32925.1"/>
    </source>
</evidence>
<dbReference type="SUPFAM" id="SSF63520">
    <property type="entry name" value="PTS-regulatory domain, PRD"/>
    <property type="match status" value="2"/>
</dbReference>
<dbReference type="PROSITE" id="PS51372">
    <property type="entry name" value="PRD_2"/>
    <property type="match status" value="2"/>
</dbReference>
<dbReference type="InterPro" id="IPR036650">
    <property type="entry name" value="CAT_RNA-bd_dom_sf"/>
</dbReference>
<sequence>MIVEKVLNNNVVVSIDPKTKKEVILMGSGIAFNKKPGQQIDEKKIEKTFVVDDENLGNKIKKLINQIPEGIFEITDEIITHAIVELNTVLDKQIYVSLADHIAFAVKRFRSGIIIKNELLNEVRRVHKAEFKVSLWAVDYINEKLGIELPEDEAGFIALHFVNAGYRETTMKSITSTKIIKDILNIIKYNFAIELDEDDLNYDRLLTHLKYFAKRIVNNNQSNSTDSGFIKMISTTYPEAYECAVKIGDYILKNNDYYVNDDEIVYLTMHIQRVITVARENNINMDK</sequence>
<dbReference type="Gene3D" id="1.10.1790.10">
    <property type="entry name" value="PRD domain"/>
    <property type="match status" value="2"/>
</dbReference>
<reference evidence="3 4" key="1">
    <citation type="submission" date="2015-09" db="EMBL/GenBank/DDBJ databases">
        <authorList>
            <consortium name="Pathogen Informatics"/>
        </authorList>
    </citation>
    <scope>NUCLEOTIDE SEQUENCE [LARGE SCALE GENOMIC DNA]</scope>
    <source>
        <strain evidence="3 4">2789STDY5834855</strain>
    </source>
</reference>
<dbReference type="Gene3D" id="2.30.24.10">
    <property type="entry name" value="CAT RNA-binding domain"/>
    <property type="match status" value="1"/>
</dbReference>
<dbReference type="RefSeq" id="WP_055276699.1">
    <property type="nucleotide sequence ID" value="NZ_CYZV01000020.1"/>
</dbReference>
<dbReference type="PANTHER" id="PTHR30185:SF15">
    <property type="entry name" value="CRYPTIC BETA-GLUCOSIDE BGL OPERON ANTITERMINATOR"/>
    <property type="match status" value="1"/>
</dbReference>
<feature type="domain" description="PRD" evidence="2">
    <location>
        <begin position="173"/>
        <end position="281"/>
    </location>
</feature>
<dbReference type="PANTHER" id="PTHR30185">
    <property type="entry name" value="CRYPTIC BETA-GLUCOSIDE BGL OPERON ANTITERMINATOR"/>
    <property type="match status" value="1"/>
</dbReference>
<dbReference type="Pfam" id="PF03123">
    <property type="entry name" value="CAT_RBD"/>
    <property type="match status" value="1"/>
</dbReference>
<dbReference type="GO" id="GO:0003723">
    <property type="term" value="F:RNA binding"/>
    <property type="evidence" value="ECO:0007669"/>
    <property type="project" value="InterPro"/>
</dbReference>
<keyword evidence="1" id="KW-0677">Repeat</keyword>
<evidence type="ECO:0000313" key="4">
    <source>
        <dbReference type="Proteomes" id="UP000095558"/>
    </source>
</evidence>
<evidence type="ECO:0000259" key="2">
    <source>
        <dbReference type="PROSITE" id="PS51372"/>
    </source>
</evidence>
<dbReference type="EMBL" id="CYZV01000020">
    <property type="protein sequence ID" value="CUO32925.1"/>
    <property type="molecule type" value="Genomic_DNA"/>
</dbReference>
<feature type="domain" description="PRD" evidence="2">
    <location>
        <begin position="66"/>
        <end position="171"/>
    </location>
</feature>
<dbReference type="OrthoDB" id="9813552at2"/>
<protein>
    <submittedName>
        <fullName evidence="3">Transcription antiterminator</fullName>
    </submittedName>
</protein>
<dbReference type="InterPro" id="IPR004341">
    <property type="entry name" value="CAT_RNA-bd_dom"/>
</dbReference>
<dbReference type="InterPro" id="IPR036634">
    <property type="entry name" value="PRD_sf"/>
</dbReference>
<dbReference type="Proteomes" id="UP000095558">
    <property type="component" value="Unassembled WGS sequence"/>
</dbReference>
<organism evidence="3 4">
    <name type="scientific">Clostridium disporicum</name>
    <dbReference type="NCBI Taxonomy" id="84024"/>
    <lineage>
        <taxon>Bacteria</taxon>
        <taxon>Bacillati</taxon>
        <taxon>Bacillota</taxon>
        <taxon>Clostridia</taxon>
        <taxon>Eubacteriales</taxon>
        <taxon>Clostridiaceae</taxon>
        <taxon>Clostridium</taxon>
    </lineage>
</organism>